<dbReference type="AlphaFoldDB" id="A0A0C9MQT6"/>
<dbReference type="SUPFAM" id="SSF53335">
    <property type="entry name" value="S-adenosyl-L-methionine-dependent methyltransferases"/>
    <property type="match status" value="1"/>
</dbReference>
<name>A0A0C9MQT6_SPHPI</name>
<gene>
    <name evidence="5" type="ORF">SP6_14_02930</name>
</gene>
<evidence type="ECO:0000313" key="5">
    <source>
        <dbReference type="EMBL" id="GAN13136.1"/>
    </source>
</evidence>
<keyword evidence="6" id="KW-1185">Reference proteome</keyword>
<accession>A0A0C9MQT6</accession>
<evidence type="ECO:0000256" key="1">
    <source>
        <dbReference type="ARBA" id="ARBA00022603"/>
    </source>
</evidence>
<dbReference type="RefSeq" id="WP_007403475.1">
    <property type="nucleotide sequence ID" value="NZ_BBJS01000014.1"/>
</dbReference>
<evidence type="ECO:0000259" key="4">
    <source>
        <dbReference type="Pfam" id="PF08241"/>
    </source>
</evidence>
<dbReference type="InterPro" id="IPR029063">
    <property type="entry name" value="SAM-dependent_MTases_sf"/>
</dbReference>
<dbReference type="GO" id="GO:0008757">
    <property type="term" value="F:S-adenosylmethionine-dependent methyltransferase activity"/>
    <property type="evidence" value="ECO:0007669"/>
    <property type="project" value="InterPro"/>
</dbReference>
<keyword evidence="2" id="KW-0808">Transferase</keyword>
<dbReference type="Proteomes" id="UP000032025">
    <property type="component" value="Unassembled WGS sequence"/>
</dbReference>
<keyword evidence="3" id="KW-0949">S-adenosyl-L-methionine</keyword>
<comment type="caution">
    <text evidence="5">The sequence shown here is derived from an EMBL/GenBank/DDBJ whole genome shotgun (WGS) entry which is preliminary data.</text>
</comment>
<reference evidence="5 6" key="1">
    <citation type="submission" date="2014-08" db="EMBL/GenBank/DDBJ databases">
        <title>Whole genome shotgun sequence of Sphingomonas paucimobilis NBRC 13935.</title>
        <authorList>
            <person name="Hosoyama A."/>
            <person name="Hashimoto M."/>
            <person name="Hosoyama Y."/>
            <person name="Noguchi M."/>
            <person name="Uohara A."/>
            <person name="Ohji S."/>
            <person name="Katano-Makiyama Y."/>
            <person name="Ichikawa N."/>
            <person name="Kimura A."/>
            <person name="Yamazoe A."/>
            <person name="Fujita N."/>
        </authorList>
    </citation>
    <scope>NUCLEOTIDE SEQUENCE [LARGE SCALE GENOMIC DNA]</scope>
    <source>
        <strain evidence="5 6">NBRC 13935</strain>
    </source>
</reference>
<feature type="domain" description="Methyltransferase type 11" evidence="4">
    <location>
        <begin position="48"/>
        <end position="146"/>
    </location>
</feature>
<evidence type="ECO:0000256" key="2">
    <source>
        <dbReference type="ARBA" id="ARBA00022679"/>
    </source>
</evidence>
<keyword evidence="1" id="KW-0489">Methyltransferase</keyword>
<dbReference type="EMBL" id="BBJS01000014">
    <property type="protein sequence ID" value="GAN13136.1"/>
    <property type="molecule type" value="Genomic_DNA"/>
</dbReference>
<proteinExistence type="predicted"/>
<evidence type="ECO:0000313" key="6">
    <source>
        <dbReference type="Proteomes" id="UP000032025"/>
    </source>
</evidence>
<dbReference type="Pfam" id="PF08241">
    <property type="entry name" value="Methyltransf_11"/>
    <property type="match status" value="1"/>
</dbReference>
<dbReference type="PANTHER" id="PTHR43464:SF19">
    <property type="entry name" value="UBIQUINONE BIOSYNTHESIS O-METHYLTRANSFERASE, MITOCHONDRIAL"/>
    <property type="match status" value="1"/>
</dbReference>
<protein>
    <submittedName>
        <fullName evidence="5">DNA, contig: SP614</fullName>
    </submittedName>
</protein>
<dbReference type="InterPro" id="IPR013216">
    <property type="entry name" value="Methyltransf_11"/>
</dbReference>
<dbReference type="GO" id="GO:0032259">
    <property type="term" value="P:methylation"/>
    <property type="evidence" value="ECO:0007669"/>
    <property type="project" value="UniProtKB-KW"/>
</dbReference>
<dbReference type="Gene3D" id="3.40.50.150">
    <property type="entry name" value="Vaccinia Virus protein VP39"/>
    <property type="match status" value="1"/>
</dbReference>
<organism evidence="5 6">
    <name type="scientific">Sphingomonas paucimobilis NBRC 13935</name>
    <dbReference type="NCBI Taxonomy" id="1219050"/>
    <lineage>
        <taxon>Bacteria</taxon>
        <taxon>Pseudomonadati</taxon>
        <taxon>Pseudomonadota</taxon>
        <taxon>Alphaproteobacteria</taxon>
        <taxon>Sphingomonadales</taxon>
        <taxon>Sphingomonadaceae</taxon>
        <taxon>Sphingomonas</taxon>
    </lineage>
</organism>
<dbReference type="PANTHER" id="PTHR43464">
    <property type="entry name" value="METHYLTRANSFERASE"/>
    <property type="match status" value="1"/>
</dbReference>
<dbReference type="GeneID" id="78529106"/>
<dbReference type="CDD" id="cd02440">
    <property type="entry name" value="AdoMet_MTases"/>
    <property type="match status" value="1"/>
</dbReference>
<evidence type="ECO:0000256" key="3">
    <source>
        <dbReference type="ARBA" id="ARBA00022691"/>
    </source>
</evidence>
<sequence>MTSGQDWQGRVGDVWAAEWQRTERSFADLARHLDKAIAGVAPNRGRALDIGSGAGSTSLAIHAARPGLDVTGVDLSPELVALARRRAEQASPDAPRFVCGDAIAVAEREGLFDLFCSRHGVMFFADPVAAFAGLRRAAKDGAALVFSCFDDRSRNAFATAADEAIGVTPEPVEGYEPGPFAFADSDQVSDWLEQAGWRPEGAARVSFDYVAGQGNDPVEDALSFLSRIGPAARAMAAAEPEERVRITSALREILLAYRNDDRVILPASAWIWRASAAA</sequence>